<dbReference type="InterPro" id="IPR008030">
    <property type="entry name" value="NmrA-like"/>
</dbReference>
<dbReference type="PANTHER" id="PTHR42748:SF7">
    <property type="entry name" value="NMRA LIKE REDOX SENSOR 1-RELATED"/>
    <property type="match status" value="1"/>
</dbReference>
<evidence type="ECO:0000313" key="4">
    <source>
        <dbReference type="EMBL" id="ALG08880.1"/>
    </source>
</evidence>
<keyword evidence="2" id="KW-0521">NADP</keyword>
<keyword evidence="5" id="KW-1185">Reference proteome</keyword>
<dbReference type="AlphaFoldDB" id="A0A0N9HZQ4"/>
<evidence type="ECO:0000259" key="3">
    <source>
        <dbReference type="Pfam" id="PF05368"/>
    </source>
</evidence>
<comment type="similarity">
    <text evidence="1">Belongs to the NmrA-type oxidoreductase family.</text>
</comment>
<dbReference type="InterPro" id="IPR036291">
    <property type="entry name" value="NAD(P)-bd_dom_sf"/>
</dbReference>
<evidence type="ECO:0000256" key="2">
    <source>
        <dbReference type="ARBA" id="ARBA00022857"/>
    </source>
</evidence>
<evidence type="ECO:0000313" key="5">
    <source>
        <dbReference type="Proteomes" id="UP000063699"/>
    </source>
</evidence>
<dbReference type="STRING" id="860235.AOZ06_19930"/>
<dbReference type="InterPro" id="IPR051164">
    <property type="entry name" value="NmrA-like_oxidored"/>
</dbReference>
<dbReference type="OrthoDB" id="5491199at2"/>
<dbReference type="PANTHER" id="PTHR42748">
    <property type="entry name" value="NITROGEN METABOLITE REPRESSION PROTEIN NMRA FAMILY MEMBER"/>
    <property type="match status" value="1"/>
</dbReference>
<reference evidence="4 5" key="1">
    <citation type="submission" date="2015-07" db="EMBL/GenBank/DDBJ databases">
        <title>Genome sequencing of Kibdelosporangium phytohabitans.</title>
        <authorList>
            <person name="Qin S."/>
            <person name="Xing K."/>
        </authorList>
    </citation>
    <scope>NUCLEOTIDE SEQUENCE [LARGE SCALE GENOMIC DNA]</scope>
    <source>
        <strain evidence="4 5">KLBMP1111</strain>
    </source>
</reference>
<sequence length="274" mass="28389">MNSLTIAVHGATGSQGSAVVRDLLAAGHEVRAVARKPADVPGAEAAAADLADIDALVTAYTGVDAVVLQLPLVFDETALTQADAVLSALGRQPVPRVVFNRSATVPDEPIGVPYVDAKVLLSKELPNLVETVALVGPAMTYAENLAAPWSTPLVAAGELRYPLPAELAVPWVTAGDVAAVIRDLLTAPTPPRVQAVAGPQDLTGDQTAAALGPSVRWRTVTPAEYEALLLPYLGSEVAAAIAGSYEHPAPLPDPAIVRRGTTTLSQWAAAQDWR</sequence>
<evidence type="ECO:0000256" key="1">
    <source>
        <dbReference type="ARBA" id="ARBA00006328"/>
    </source>
</evidence>
<feature type="domain" description="NmrA-like" evidence="3">
    <location>
        <begin position="5"/>
        <end position="210"/>
    </location>
</feature>
<dbReference type="KEGG" id="kphy:AOZ06_19930"/>
<dbReference type="EMBL" id="CP012752">
    <property type="protein sequence ID" value="ALG08880.1"/>
    <property type="molecule type" value="Genomic_DNA"/>
</dbReference>
<proteinExistence type="inferred from homology"/>
<dbReference type="Proteomes" id="UP000063699">
    <property type="component" value="Chromosome"/>
</dbReference>
<accession>A0A0N9HZQ4</accession>
<dbReference type="SUPFAM" id="SSF51735">
    <property type="entry name" value="NAD(P)-binding Rossmann-fold domains"/>
    <property type="match status" value="1"/>
</dbReference>
<dbReference type="RefSeq" id="WP_054290786.1">
    <property type="nucleotide sequence ID" value="NZ_CP012752.1"/>
</dbReference>
<dbReference type="Pfam" id="PF05368">
    <property type="entry name" value="NmrA"/>
    <property type="match status" value="1"/>
</dbReference>
<protein>
    <recommendedName>
        <fullName evidence="3">NmrA-like domain-containing protein</fullName>
    </recommendedName>
</protein>
<organism evidence="4 5">
    <name type="scientific">Kibdelosporangium phytohabitans</name>
    <dbReference type="NCBI Taxonomy" id="860235"/>
    <lineage>
        <taxon>Bacteria</taxon>
        <taxon>Bacillati</taxon>
        <taxon>Actinomycetota</taxon>
        <taxon>Actinomycetes</taxon>
        <taxon>Pseudonocardiales</taxon>
        <taxon>Pseudonocardiaceae</taxon>
        <taxon>Kibdelosporangium</taxon>
    </lineage>
</organism>
<gene>
    <name evidence="4" type="ORF">AOZ06_19930</name>
</gene>
<dbReference type="Gene3D" id="3.40.50.720">
    <property type="entry name" value="NAD(P)-binding Rossmann-like Domain"/>
    <property type="match status" value="1"/>
</dbReference>
<name>A0A0N9HZQ4_9PSEU</name>